<name>A0A0K1Q2W3_9BACT</name>
<keyword evidence="2" id="KW-1185">Reference proteome</keyword>
<proteinExistence type="predicted"/>
<reference evidence="1 2" key="1">
    <citation type="submission" date="2015-08" db="EMBL/GenBank/DDBJ databases">
        <authorList>
            <person name="Babu N.S."/>
            <person name="Beckwith C.J."/>
            <person name="Beseler K.G."/>
            <person name="Brison A."/>
            <person name="Carone J.V."/>
            <person name="Caskin T.P."/>
            <person name="Diamond M."/>
            <person name="Durham M.E."/>
            <person name="Foxe J.M."/>
            <person name="Go M."/>
            <person name="Henderson B.A."/>
            <person name="Jones I.B."/>
            <person name="McGettigan J.A."/>
            <person name="Micheletti S.J."/>
            <person name="Nasrallah M.E."/>
            <person name="Ortiz D."/>
            <person name="Piller C.R."/>
            <person name="Privatt S.R."/>
            <person name="Schneider S.L."/>
            <person name="Sharp S."/>
            <person name="Smith T.C."/>
            <person name="Stanton J.D."/>
            <person name="Ullery H.E."/>
            <person name="Wilson R.J."/>
            <person name="Serrano M.G."/>
            <person name="Buck G."/>
            <person name="Lee V."/>
            <person name="Wang Y."/>
            <person name="Carvalho R."/>
            <person name="Voegtly L."/>
            <person name="Shi R."/>
            <person name="Duckworth R."/>
            <person name="Johnson A."/>
            <person name="Loviza R."/>
            <person name="Walstead R."/>
            <person name="Shah Z."/>
            <person name="Kiflezghi M."/>
            <person name="Wade K."/>
            <person name="Ball S.L."/>
            <person name="Bradley K.W."/>
            <person name="Asai D.J."/>
            <person name="Bowman C.A."/>
            <person name="Russell D.A."/>
            <person name="Pope W.H."/>
            <person name="Jacobs-Sera D."/>
            <person name="Hendrix R.W."/>
            <person name="Hatfull G.F."/>
        </authorList>
    </citation>
    <scope>NUCLEOTIDE SEQUENCE [LARGE SCALE GENOMIC DNA]</scope>
    <source>
        <strain evidence="1 2">DSM 27648</strain>
    </source>
</reference>
<dbReference type="STRING" id="1391654.AKJ09_06819"/>
<organism evidence="1 2">
    <name type="scientific">Labilithrix luteola</name>
    <dbReference type="NCBI Taxonomy" id="1391654"/>
    <lineage>
        <taxon>Bacteria</taxon>
        <taxon>Pseudomonadati</taxon>
        <taxon>Myxococcota</taxon>
        <taxon>Polyangia</taxon>
        <taxon>Polyangiales</taxon>
        <taxon>Labilitrichaceae</taxon>
        <taxon>Labilithrix</taxon>
    </lineage>
</organism>
<dbReference type="AlphaFoldDB" id="A0A0K1Q2W3"/>
<protein>
    <submittedName>
        <fullName evidence="1">Uncharacterized protein</fullName>
    </submittedName>
</protein>
<dbReference type="EMBL" id="CP012333">
    <property type="protein sequence ID" value="AKV00156.1"/>
    <property type="molecule type" value="Genomic_DNA"/>
</dbReference>
<gene>
    <name evidence="1" type="ORF">AKJ09_06819</name>
</gene>
<sequence length="40" mass="4208">MFVDARSARAQARFQRGTKRFVLLRGNGGLGGRAAVSSAA</sequence>
<evidence type="ECO:0000313" key="1">
    <source>
        <dbReference type="EMBL" id="AKV00156.1"/>
    </source>
</evidence>
<evidence type="ECO:0000313" key="2">
    <source>
        <dbReference type="Proteomes" id="UP000064967"/>
    </source>
</evidence>
<dbReference type="KEGG" id="llu:AKJ09_06819"/>
<accession>A0A0K1Q2W3</accession>
<dbReference type="Proteomes" id="UP000064967">
    <property type="component" value="Chromosome"/>
</dbReference>